<evidence type="ECO:0000313" key="1">
    <source>
        <dbReference type="EMBL" id="KAJ8977870.1"/>
    </source>
</evidence>
<reference evidence="1" key="1">
    <citation type="journal article" date="2023" name="Insect Mol. Biol.">
        <title>Genome sequencing provides insights into the evolution of gene families encoding plant cell wall-degrading enzymes in longhorned beetles.</title>
        <authorList>
            <person name="Shin N.R."/>
            <person name="Okamura Y."/>
            <person name="Kirsch R."/>
            <person name="Pauchet Y."/>
        </authorList>
    </citation>
    <scope>NUCLEOTIDE SEQUENCE</scope>
    <source>
        <strain evidence="1">MMC_N1</strain>
    </source>
</reference>
<proteinExistence type="predicted"/>
<gene>
    <name evidence="1" type="ORF">NQ317_016354</name>
</gene>
<dbReference type="Proteomes" id="UP001162164">
    <property type="component" value="Unassembled WGS sequence"/>
</dbReference>
<comment type="caution">
    <text evidence="1">The sequence shown here is derived from an EMBL/GenBank/DDBJ whole genome shotgun (WGS) entry which is preliminary data.</text>
</comment>
<dbReference type="EMBL" id="JAPWTJ010000499">
    <property type="protein sequence ID" value="KAJ8977870.1"/>
    <property type="molecule type" value="Genomic_DNA"/>
</dbReference>
<accession>A0ABQ9JK60</accession>
<name>A0ABQ9JK60_9CUCU</name>
<keyword evidence="2" id="KW-1185">Reference proteome</keyword>
<organism evidence="1 2">
    <name type="scientific">Molorchus minor</name>
    <dbReference type="NCBI Taxonomy" id="1323400"/>
    <lineage>
        <taxon>Eukaryota</taxon>
        <taxon>Metazoa</taxon>
        <taxon>Ecdysozoa</taxon>
        <taxon>Arthropoda</taxon>
        <taxon>Hexapoda</taxon>
        <taxon>Insecta</taxon>
        <taxon>Pterygota</taxon>
        <taxon>Neoptera</taxon>
        <taxon>Endopterygota</taxon>
        <taxon>Coleoptera</taxon>
        <taxon>Polyphaga</taxon>
        <taxon>Cucujiformia</taxon>
        <taxon>Chrysomeloidea</taxon>
        <taxon>Cerambycidae</taxon>
        <taxon>Lamiinae</taxon>
        <taxon>Monochamini</taxon>
        <taxon>Molorchus</taxon>
    </lineage>
</organism>
<sequence length="362" mass="41189">MIGKESDVINNLKAFKDISCDQKAHSDILKQKKIILYATTLLENDNLKILELCLEIFANLVANESTHAFLLSTFGIYEALEALSIRLMLLMMSTIAPKNLITGTGITKPINLMMGLLCKSLHFNTINCNYKSLRRSWLTIAWVTGNHILYMGPMAEFSPARDGLNLVGCLKPSFSTSSFNTMMRTENESLYKRATEITEILRNSAPPAYNTRSRMKGNKPFKKHHLFLLFIEDLTKILHLSSSDEDLEGDPLVLSLTRLPALLNFTDWARLEQVTMPHFLITYIYLQDNQKKLENTLLKTKERIFTKCFLKAVVVTKNIQEGTESFTKFGHGTERDNLILEDAIFQSVPFSNFVPVSYEKLS</sequence>
<protein>
    <submittedName>
        <fullName evidence="1">Uncharacterized protein</fullName>
    </submittedName>
</protein>
<evidence type="ECO:0000313" key="2">
    <source>
        <dbReference type="Proteomes" id="UP001162164"/>
    </source>
</evidence>